<dbReference type="InterPro" id="IPR036768">
    <property type="entry name" value="PolIII_chi_sf"/>
</dbReference>
<dbReference type="SUPFAM" id="SSF102400">
    <property type="entry name" value="DNA polymerase III chi subunit"/>
    <property type="match status" value="1"/>
</dbReference>
<dbReference type="EMBL" id="JBHUII010000013">
    <property type="protein sequence ID" value="MFD2207812.1"/>
    <property type="molecule type" value="Genomic_DNA"/>
</dbReference>
<keyword evidence="1" id="KW-0808">Transferase</keyword>
<gene>
    <name evidence="1" type="ORF">ACFSKO_19530</name>
</gene>
<dbReference type="GO" id="GO:0003887">
    <property type="term" value="F:DNA-directed DNA polymerase activity"/>
    <property type="evidence" value="ECO:0007669"/>
    <property type="project" value="UniProtKB-EC"/>
</dbReference>
<dbReference type="Gene3D" id="3.40.50.10110">
    <property type="entry name" value="DNA polymerase III subunit chi"/>
    <property type="match status" value="1"/>
</dbReference>
<accession>A0ABW5BNR8</accession>
<dbReference type="Proteomes" id="UP001597294">
    <property type="component" value="Unassembled WGS sequence"/>
</dbReference>
<dbReference type="NCBIfam" id="NF004347">
    <property type="entry name" value="PRK05728.1-4"/>
    <property type="match status" value="1"/>
</dbReference>
<dbReference type="Pfam" id="PF04364">
    <property type="entry name" value="DNA_pol3_chi"/>
    <property type="match status" value="1"/>
</dbReference>
<evidence type="ECO:0000313" key="2">
    <source>
        <dbReference type="Proteomes" id="UP001597294"/>
    </source>
</evidence>
<dbReference type="EC" id="2.7.7.7" evidence="1"/>
<organism evidence="1 2">
    <name type="scientific">Kiloniella antarctica</name>
    <dbReference type="NCBI Taxonomy" id="1550907"/>
    <lineage>
        <taxon>Bacteria</taxon>
        <taxon>Pseudomonadati</taxon>
        <taxon>Pseudomonadota</taxon>
        <taxon>Alphaproteobacteria</taxon>
        <taxon>Rhodospirillales</taxon>
        <taxon>Kiloniellaceae</taxon>
        <taxon>Kiloniella</taxon>
    </lineage>
</organism>
<evidence type="ECO:0000313" key="1">
    <source>
        <dbReference type="EMBL" id="MFD2207812.1"/>
    </source>
</evidence>
<dbReference type="PANTHER" id="PTHR38767">
    <property type="entry name" value="DNA POLYMERASE III SUBUNIT CHI"/>
    <property type="match status" value="1"/>
</dbReference>
<sequence length="151" mass="17434">MTEVRFYHLTKTSLDEALPKMLEKVIERGQKAVVFSADERRLEELNQSLWSYRPESFLPHGTKRDGGIESHPIWLTTKSDDLDTAEVVFIVHGASPERLENETIKLCAILFDGNNSSAVQDAREFWKELKAADHELTYWQQNVRGSWEKKA</sequence>
<protein>
    <submittedName>
        <fullName evidence="1">DNA polymerase III subunit chi</fullName>
        <ecNumber evidence="1">2.7.7.7</ecNumber>
    </submittedName>
</protein>
<keyword evidence="1" id="KW-0548">Nucleotidyltransferase</keyword>
<comment type="caution">
    <text evidence="1">The sequence shown here is derived from an EMBL/GenBank/DDBJ whole genome shotgun (WGS) entry which is preliminary data.</text>
</comment>
<dbReference type="PANTHER" id="PTHR38767:SF1">
    <property type="entry name" value="DNA POLYMERASE III SUBUNIT CHI"/>
    <property type="match status" value="1"/>
</dbReference>
<proteinExistence type="predicted"/>
<keyword evidence="2" id="KW-1185">Reference proteome</keyword>
<reference evidence="2" key="1">
    <citation type="journal article" date="2019" name="Int. J. Syst. Evol. Microbiol.">
        <title>The Global Catalogue of Microorganisms (GCM) 10K type strain sequencing project: providing services to taxonomists for standard genome sequencing and annotation.</title>
        <authorList>
            <consortium name="The Broad Institute Genomics Platform"/>
            <consortium name="The Broad Institute Genome Sequencing Center for Infectious Disease"/>
            <person name="Wu L."/>
            <person name="Ma J."/>
        </authorList>
    </citation>
    <scope>NUCLEOTIDE SEQUENCE [LARGE SCALE GENOMIC DNA]</scope>
    <source>
        <strain evidence="2">CGMCC 4.7192</strain>
    </source>
</reference>
<dbReference type="RefSeq" id="WP_380254826.1">
    <property type="nucleotide sequence ID" value="NZ_JBHUII010000013.1"/>
</dbReference>
<name>A0ABW5BNR8_9PROT</name>
<dbReference type="InterPro" id="IPR007459">
    <property type="entry name" value="DNA_pol3_chi"/>
</dbReference>